<proteinExistence type="predicted"/>
<dbReference type="EMBL" id="CABQ01000159">
    <property type="protein sequence ID" value="CBI07908.1"/>
    <property type="molecule type" value="Genomic_DNA"/>
</dbReference>
<organism evidence="1">
    <name type="scientific">mine drainage metagenome</name>
    <dbReference type="NCBI Taxonomy" id="410659"/>
    <lineage>
        <taxon>unclassified sequences</taxon>
        <taxon>metagenomes</taxon>
        <taxon>ecological metagenomes</taxon>
    </lineage>
</organism>
<sequence>MTGGAGAGTAAGVVEEDVEVFGNVKKGHGLAVVAIGQRAELEFDGFTLGLKGHANEFVGGDDFVFCHGRVSILL</sequence>
<reference evidence="1" key="1">
    <citation type="submission" date="2009-10" db="EMBL/GenBank/DDBJ databases">
        <title>Diversity of trophic interactions inside an arsenic-rich microbial ecosystem.</title>
        <authorList>
            <person name="Bertin P.N."/>
            <person name="Heinrich-Salmeron A."/>
            <person name="Pelletier E."/>
            <person name="Goulhen-Chollet F."/>
            <person name="Arsene-Ploetze F."/>
            <person name="Gallien S."/>
            <person name="Calteau A."/>
            <person name="Vallenet D."/>
            <person name="Casiot C."/>
            <person name="Chane-Woon-Ming B."/>
            <person name="Giloteaux L."/>
            <person name="Barakat M."/>
            <person name="Bonnefoy V."/>
            <person name="Bruneel O."/>
            <person name="Chandler M."/>
            <person name="Cleiss J."/>
            <person name="Duran R."/>
            <person name="Elbaz-Poulichet F."/>
            <person name="Fonknechten N."/>
            <person name="Lauga B."/>
            <person name="Mornico D."/>
            <person name="Ortet P."/>
            <person name="Schaeffer C."/>
            <person name="Siguier P."/>
            <person name="Alexander Thil Smith A."/>
            <person name="Van Dorsselaer A."/>
            <person name="Weissenbach J."/>
            <person name="Medigue C."/>
            <person name="Le Paslier D."/>
        </authorList>
    </citation>
    <scope>NUCLEOTIDE SEQUENCE</scope>
</reference>
<dbReference type="AlphaFoldDB" id="E6QKY8"/>
<protein>
    <submittedName>
        <fullName evidence="1">Uncharacterized protein</fullName>
    </submittedName>
</protein>
<evidence type="ECO:0000313" key="1">
    <source>
        <dbReference type="EMBL" id="CBI07908.1"/>
    </source>
</evidence>
<name>E6QKY8_9ZZZZ</name>
<gene>
    <name evidence="1" type="ORF">CARN6_1317</name>
</gene>
<comment type="caution">
    <text evidence="1">The sequence shown here is derived from an EMBL/GenBank/DDBJ whole genome shotgun (WGS) entry which is preliminary data.</text>
</comment>
<accession>E6QKY8</accession>